<evidence type="ECO:0000313" key="2">
    <source>
        <dbReference type="EMBL" id="PSU28076.1"/>
    </source>
</evidence>
<evidence type="ECO:0000313" key="3">
    <source>
        <dbReference type="Proteomes" id="UP000241222"/>
    </source>
</evidence>
<organism evidence="2 3">
    <name type="scientific">Photobacterium lutimaris</name>
    <dbReference type="NCBI Taxonomy" id="388278"/>
    <lineage>
        <taxon>Bacteria</taxon>
        <taxon>Pseudomonadati</taxon>
        <taxon>Pseudomonadota</taxon>
        <taxon>Gammaproteobacteria</taxon>
        <taxon>Vibrionales</taxon>
        <taxon>Vibrionaceae</taxon>
        <taxon>Photobacterium</taxon>
    </lineage>
</organism>
<dbReference type="Pfam" id="PF13148">
    <property type="entry name" value="DUF3987"/>
    <property type="match status" value="1"/>
</dbReference>
<evidence type="ECO:0008006" key="4">
    <source>
        <dbReference type="Google" id="ProtNLM"/>
    </source>
</evidence>
<dbReference type="Proteomes" id="UP000241222">
    <property type="component" value="Unassembled WGS sequence"/>
</dbReference>
<name>A0A2T3IIA5_9GAMM</name>
<reference evidence="2 3" key="1">
    <citation type="submission" date="2018-03" db="EMBL/GenBank/DDBJ databases">
        <title>Whole genome sequencing of Histamine producing bacteria.</title>
        <authorList>
            <person name="Butler K."/>
        </authorList>
    </citation>
    <scope>NUCLEOTIDE SEQUENCE [LARGE SCALE GENOMIC DNA]</scope>
    <source>
        <strain evidence="2 3">JCM 13586</strain>
    </source>
</reference>
<dbReference type="EMBL" id="PYMH01000027">
    <property type="protein sequence ID" value="PSU28076.1"/>
    <property type="molecule type" value="Genomic_DNA"/>
</dbReference>
<gene>
    <name evidence="2" type="ORF">C9I99_26425</name>
</gene>
<proteinExistence type="predicted"/>
<dbReference type="AlphaFoldDB" id="A0A2T3IIA5"/>
<feature type="coiled-coil region" evidence="1">
    <location>
        <begin position="140"/>
        <end position="186"/>
    </location>
</feature>
<keyword evidence="1" id="KW-0175">Coiled coil</keyword>
<keyword evidence="3" id="KW-1185">Reference proteome</keyword>
<protein>
    <recommendedName>
        <fullName evidence="4">DUF3987 domain-containing protein</fullName>
    </recommendedName>
</protein>
<evidence type="ECO:0000256" key="1">
    <source>
        <dbReference type="SAM" id="Coils"/>
    </source>
</evidence>
<dbReference type="InterPro" id="IPR025048">
    <property type="entry name" value="DUF3987"/>
</dbReference>
<sequence>MDKISKKHLKSKVKNSNKGKEIKWNEVIPISFKKVEVKKLTRDMLPSVFGKFVFDFSISMNNTKPDFTAVSIITAAASVIGGSSVITPKAKNKGWKVKPTIWAMVIGNPSSYKTPSINKGVSGLQNAQKNYIDLINGVEVNRYELFREEYESELNELENKAKNAFIEEDLDQSIEISKRIEELKNRKPKKREIIVNDATPEALLLRLGDNPDGILSISDELNKMFMGMKKTGREQERSLYLEGYNASDSPYIQDRIGRERVYVSSVHINIVGGIQPNVLKPIIVDRKQGKADDGLFERFQLAVYPDCSYQQYVDKEEDPKSQEKVNKIFIHLAQLGYHNRQIYNFTPEAQVLWDEWSKKFYKELPKLSDSEQSIENKYPALLAKLSLIFHLVVEAESCDSKEFNPCNEIGKNSFIMAEKWLNYLRSHSKKILAIADGKDEYDIDYSVINLKKNLNKLNDGFTKQQLGTKDWSHLTKSEDRNRALAVLEQHGYIKLVNKPSRKYFIHPDYKSK</sequence>
<accession>A0A2T3IIA5</accession>
<comment type="caution">
    <text evidence="2">The sequence shown here is derived from an EMBL/GenBank/DDBJ whole genome shotgun (WGS) entry which is preliminary data.</text>
</comment>